<feature type="signal peptide" evidence="1">
    <location>
        <begin position="1"/>
        <end position="18"/>
    </location>
</feature>
<keyword evidence="3" id="KW-1185">Reference proteome</keyword>
<reference evidence="2 3" key="1">
    <citation type="submission" date="2020-05" db="EMBL/GenBank/DDBJ databases">
        <title>Aquincola sp. isolate from soil.</title>
        <authorList>
            <person name="Han J."/>
            <person name="Kim D.-U."/>
        </authorList>
    </citation>
    <scope>NUCLEOTIDE SEQUENCE [LARGE SCALE GENOMIC DNA]</scope>
    <source>
        <strain evidence="2 3">S2</strain>
    </source>
</reference>
<organism evidence="2 3">
    <name type="scientific">Pseudaquabacterium terrae</name>
    <dbReference type="NCBI Taxonomy" id="2732868"/>
    <lineage>
        <taxon>Bacteria</taxon>
        <taxon>Pseudomonadati</taxon>
        <taxon>Pseudomonadota</taxon>
        <taxon>Betaproteobacteria</taxon>
        <taxon>Burkholderiales</taxon>
        <taxon>Sphaerotilaceae</taxon>
        <taxon>Pseudaquabacterium</taxon>
    </lineage>
</organism>
<keyword evidence="1" id="KW-0732">Signal</keyword>
<gene>
    <name evidence="2" type="ORF">HLB44_04265</name>
</gene>
<comment type="caution">
    <text evidence="2">The sequence shown here is derived from an EMBL/GenBank/DDBJ whole genome shotgun (WGS) entry which is preliminary data.</text>
</comment>
<evidence type="ECO:0000313" key="2">
    <source>
        <dbReference type="EMBL" id="NRF66190.1"/>
    </source>
</evidence>
<feature type="chain" id="PRO_5046679043" evidence="1">
    <location>
        <begin position="19"/>
        <end position="93"/>
    </location>
</feature>
<name>A0ABX2EDG5_9BURK</name>
<sequence length="93" mass="9403">MVKLLAALPLLVSFGSHAAIVGVAEMQDGASILFQDDRGPCVGAARLASFVKPAAAGTIPGCWVARGHHIAVVFFDGDVGAVPVAALKPPKNA</sequence>
<protein>
    <submittedName>
        <fullName evidence="2">Uncharacterized protein</fullName>
    </submittedName>
</protein>
<dbReference type="Proteomes" id="UP000737171">
    <property type="component" value="Unassembled WGS sequence"/>
</dbReference>
<proteinExistence type="predicted"/>
<dbReference type="RefSeq" id="WP_173120891.1">
    <property type="nucleotide sequence ID" value="NZ_JABRWJ010000001.1"/>
</dbReference>
<accession>A0ABX2EDG5</accession>
<evidence type="ECO:0000313" key="3">
    <source>
        <dbReference type="Proteomes" id="UP000737171"/>
    </source>
</evidence>
<dbReference type="EMBL" id="JABRWJ010000001">
    <property type="protein sequence ID" value="NRF66190.1"/>
    <property type="molecule type" value="Genomic_DNA"/>
</dbReference>
<evidence type="ECO:0000256" key="1">
    <source>
        <dbReference type="SAM" id="SignalP"/>
    </source>
</evidence>